<sequence length="301" mass="30681">MSEGTMQRPAQPVRRNERDRWGKRRNRVLVGVAALPALLLAAGCSSDSGSDSGDGGKSASGGDASASASAAPTVQAAAYKKLPDSCDVLSKKTLTSLVPKGAKSGKEGTSSDTGTRASCSWNSLDSNGVKGSQFRWLNVSLLRFESDVTRGEGDKLAQTYYEKQVKDAQEATGAKNTKTQPVTAIGDTATLVRYDLKKKEGAFKQQTIVTRVENVVVTLDYNGAGLAGEKTPNADTLAKLAQKAAKEAVGAVSAANGEGSGAGSDSGSATTAPSPSKSGATSASPSTAKSASPSKSAAKKS</sequence>
<gene>
    <name evidence="2" type="ORF">M2283_005168</name>
</gene>
<keyword evidence="3" id="KW-1185">Reference proteome</keyword>
<comment type="caution">
    <text evidence="2">The sequence shown here is derived from an EMBL/GenBank/DDBJ whole genome shotgun (WGS) entry which is preliminary data.</text>
</comment>
<evidence type="ECO:0000313" key="2">
    <source>
        <dbReference type="EMBL" id="MDH6217840.1"/>
    </source>
</evidence>
<reference evidence="2 3" key="1">
    <citation type="submission" date="2023-04" db="EMBL/GenBank/DDBJ databases">
        <title>Forest soil microbial communities from Buena Vista Peninsula, Colon Province, Panama.</title>
        <authorList>
            <person name="Bouskill N."/>
        </authorList>
    </citation>
    <scope>NUCLEOTIDE SEQUENCE [LARGE SCALE GENOMIC DNA]</scope>
    <source>
        <strain evidence="2 3">GGS1</strain>
    </source>
</reference>
<organism evidence="2 3">
    <name type="scientific">Streptomyces pseudovenezuelae</name>
    <dbReference type="NCBI Taxonomy" id="67350"/>
    <lineage>
        <taxon>Bacteria</taxon>
        <taxon>Bacillati</taxon>
        <taxon>Actinomycetota</taxon>
        <taxon>Actinomycetes</taxon>
        <taxon>Kitasatosporales</taxon>
        <taxon>Streptomycetaceae</taxon>
        <taxon>Streptomyces</taxon>
        <taxon>Streptomyces aurantiacus group</taxon>
    </lineage>
</organism>
<evidence type="ECO:0000313" key="3">
    <source>
        <dbReference type="Proteomes" id="UP001160499"/>
    </source>
</evidence>
<dbReference type="Pfam" id="PF12079">
    <property type="entry name" value="DUF3558"/>
    <property type="match status" value="1"/>
</dbReference>
<dbReference type="EMBL" id="JARXVH010000007">
    <property type="protein sequence ID" value="MDH6217840.1"/>
    <property type="molecule type" value="Genomic_DNA"/>
</dbReference>
<feature type="compositionally biased region" description="Low complexity" evidence="1">
    <location>
        <begin position="248"/>
        <end position="257"/>
    </location>
</feature>
<feature type="region of interest" description="Disordered" evidence="1">
    <location>
        <begin position="44"/>
        <end position="66"/>
    </location>
</feature>
<protein>
    <recommendedName>
        <fullName evidence="4">DUF3558 domain-containing protein</fullName>
    </recommendedName>
</protein>
<name>A0ABT6LPF8_9ACTN</name>
<evidence type="ECO:0008006" key="4">
    <source>
        <dbReference type="Google" id="ProtNLM"/>
    </source>
</evidence>
<feature type="region of interest" description="Disordered" evidence="1">
    <location>
        <begin position="1"/>
        <end position="25"/>
    </location>
</feature>
<proteinExistence type="predicted"/>
<evidence type="ECO:0000256" key="1">
    <source>
        <dbReference type="SAM" id="MobiDB-lite"/>
    </source>
</evidence>
<dbReference type="InterPro" id="IPR024520">
    <property type="entry name" value="DUF3558"/>
</dbReference>
<feature type="compositionally biased region" description="Low complexity" evidence="1">
    <location>
        <begin position="265"/>
        <end position="301"/>
    </location>
</feature>
<feature type="region of interest" description="Disordered" evidence="1">
    <location>
        <begin position="248"/>
        <end position="301"/>
    </location>
</feature>
<dbReference type="Proteomes" id="UP001160499">
    <property type="component" value="Unassembled WGS sequence"/>
</dbReference>
<accession>A0ABT6LPF8</accession>
<dbReference type="RefSeq" id="WP_280878708.1">
    <property type="nucleotide sequence ID" value="NZ_JARXVH010000007.1"/>
</dbReference>